<feature type="region of interest" description="Disordered" evidence="2">
    <location>
        <begin position="169"/>
        <end position="193"/>
    </location>
</feature>
<evidence type="ECO:0000313" key="3">
    <source>
        <dbReference type="EMBL" id="HIU22669.1"/>
    </source>
</evidence>
<feature type="compositionally biased region" description="Low complexity" evidence="2">
    <location>
        <begin position="169"/>
        <end position="189"/>
    </location>
</feature>
<evidence type="ECO:0000256" key="1">
    <source>
        <dbReference type="SAM" id="Coils"/>
    </source>
</evidence>
<name>A0A9D1HUA3_9BACT</name>
<dbReference type="Proteomes" id="UP000824087">
    <property type="component" value="Unassembled WGS sequence"/>
</dbReference>
<gene>
    <name evidence="3" type="ORF">IAD49_03710</name>
</gene>
<evidence type="ECO:0000313" key="4">
    <source>
        <dbReference type="Proteomes" id="UP000824087"/>
    </source>
</evidence>
<dbReference type="AlphaFoldDB" id="A0A9D1HUA3"/>
<reference evidence="3" key="2">
    <citation type="journal article" date="2021" name="PeerJ">
        <title>Extensive microbial diversity within the chicken gut microbiome revealed by metagenomics and culture.</title>
        <authorList>
            <person name="Gilroy R."/>
            <person name="Ravi A."/>
            <person name="Getino M."/>
            <person name="Pursley I."/>
            <person name="Horton D.L."/>
            <person name="Alikhan N.F."/>
            <person name="Baker D."/>
            <person name="Gharbi K."/>
            <person name="Hall N."/>
            <person name="Watson M."/>
            <person name="Adriaenssens E.M."/>
            <person name="Foster-Nyarko E."/>
            <person name="Jarju S."/>
            <person name="Secka A."/>
            <person name="Antonio M."/>
            <person name="Oren A."/>
            <person name="Chaudhuri R.R."/>
            <person name="La Ragione R."/>
            <person name="Hildebrand F."/>
            <person name="Pallen M.J."/>
        </authorList>
    </citation>
    <scope>NUCLEOTIDE SEQUENCE</scope>
    <source>
        <strain evidence="3">CHK197-8231</strain>
    </source>
</reference>
<protein>
    <submittedName>
        <fullName evidence="3">Uncharacterized protein</fullName>
    </submittedName>
</protein>
<dbReference type="EMBL" id="DVML01000022">
    <property type="protein sequence ID" value="HIU22669.1"/>
    <property type="molecule type" value="Genomic_DNA"/>
</dbReference>
<keyword evidence="1" id="KW-0175">Coiled coil</keyword>
<comment type="caution">
    <text evidence="3">The sequence shown here is derived from an EMBL/GenBank/DDBJ whole genome shotgun (WGS) entry which is preliminary data.</text>
</comment>
<organism evidence="3 4">
    <name type="scientific">Candidatus Fimihabitans intestinipullorum</name>
    <dbReference type="NCBI Taxonomy" id="2840820"/>
    <lineage>
        <taxon>Bacteria</taxon>
        <taxon>Bacillati</taxon>
        <taxon>Mycoplasmatota</taxon>
        <taxon>Mycoplasmatota incertae sedis</taxon>
        <taxon>Candidatus Fimihabitans</taxon>
    </lineage>
</organism>
<feature type="coiled-coil region" evidence="1">
    <location>
        <begin position="7"/>
        <end position="41"/>
    </location>
</feature>
<reference evidence="3" key="1">
    <citation type="submission" date="2020-10" db="EMBL/GenBank/DDBJ databases">
        <authorList>
            <person name="Gilroy R."/>
        </authorList>
    </citation>
    <scope>NUCLEOTIDE SEQUENCE</scope>
    <source>
        <strain evidence="3">CHK197-8231</strain>
    </source>
</reference>
<sequence length="292" mass="32814">MDYNYEADLQRLKEQQQKKAMEDLKNQQNQSLSNLNAEEATIKPTYYKKKDTANVQNQLASKNFAEYLANSGRSNSGIGAQYEMSRQATLQRNLNELNTEEAAAIADINRRKTDVNNAYESGLASANAQIEADYITNLLNERQKAWERQQAEKEFNESVRQFNAQLALSRASRSSGGSRSSSSKSSGSGTLQWKPNSAYQAVESGNYVTYIDKSNANNKLTVPKGYNPFTGTYNQDLQYGSFGPYQPNNVGGNKLTKTGKMVTFNGQKQNLYQTSDGTKWVWNGQTNSYEYY</sequence>
<evidence type="ECO:0000256" key="2">
    <source>
        <dbReference type="SAM" id="MobiDB-lite"/>
    </source>
</evidence>
<accession>A0A9D1HUA3</accession>
<proteinExistence type="predicted"/>